<dbReference type="PANTHER" id="PTHR11091:SF0">
    <property type="entry name" value="MALATE DEHYDROGENASE"/>
    <property type="match status" value="1"/>
</dbReference>
<protein>
    <submittedName>
        <fullName evidence="4">Uncharacterized protein LOC100375004</fullName>
    </submittedName>
</protein>
<dbReference type="RefSeq" id="XP_002741248.2">
    <property type="nucleotide sequence ID" value="XM_002741202.2"/>
</dbReference>
<dbReference type="SUPFAM" id="SSF89733">
    <property type="entry name" value="L-sulfolactate dehydrogenase-like"/>
    <property type="match status" value="1"/>
</dbReference>
<dbReference type="InterPro" id="IPR036111">
    <property type="entry name" value="Mal/L-sulfo/L-lacto_DH-like_sf"/>
</dbReference>
<reference evidence="4" key="1">
    <citation type="submission" date="2025-08" db="UniProtKB">
        <authorList>
            <consortium name="RefSeq"/>
        </authorList>
    </citation>
    <scope>IDENTIFICATION</scope>
    <source>
        <tissue evidence="4">Testes</tissue>
    </source>
</reference>
<feature type="non-terminal residue" evidence="4">
    <location>
        <position position="1"/>
    </location>
</feature>
<dbReference type="InterPro" id="IPR043143">
    <property type="entry name" value="Mal/L-sulf/L-lact_DH-like_NADP"/>
</dbReference>
<name>A0ABM0H039_SACKO</name>
<dbReference type="PANTHER" id="PTHR11091">
    <property type="entry name" value="OXIDOREDUCTASE-RELATED"/>
    <property type="match status" value="1"/>
</dbReference>
<evidence type="ECO:0000313" key="3">
    <source>
        <dbReference type="Proteomes" id="UP000694865"/>
    </source>
</evidence>
<dbReference type="Proteomes" id="UP000694865">
    <property type="component" value="Unplaced"/>
</dbReference>
<evidence type="ECO:0000256" key="2">
    <source>
        <dbReference type="ARBA" id="ARBA00023002"/>
    </source>
</evidence>
<evidence type="ECO:0000313" key="4">
    <source>
        <dbReference type="RefSeq" id="XP_002741248.2"/>
    </source>
</evidence>
<accession>A0ABM0H039</accession>
<keyword evidence="3" id="KW-1185">Reference proteome</keyword>
<dbReference type="Gene3D" id="3.30.1370.60">
    <property type="entry name" value="Hypothetical oxidoreductase yiak, domain 2"/>
    <property type="match status" value="1"/>
</dbReference>
<dbReference type="InterPro" id="IPR003767">
    <property type="entry name" value="Malate/L-lactate_DH-like"/>
</dbReference>
<comment type="similarity">
    <text evidence="1">Belongs to the LDH2/MDH2 oxidoreductase family.</text>
</comment>
<dbReference type="GeneID" id="100375004"/>
<proteinExistence type="inferred from homology"/>
<sequence>GKGRFMSTITIPFYFVDMYVNDIKSGTTVSDKEPIILTEFAATAHVNGNNLLGPVVGNFSMELAIQKAKQSGVGWVVAKGSNHYGIAGWYSMQALQHGLMGMSFTNTSPLQVPTRARECVLGTNPITLAAPATGGDSFVLDMATSTAAVGKVEFHDRKDISIPNGWGSDSRGIETNDPKAVLDGGGLMPLGGSEKSSGYKGYGLAMLVEIFCGLLAGSKYGPNIRKWRATGGVANLGQCFIAINPEAFAPGFAERMQDMMNICRNLSPAEGESEVLVAGDPERIHMQQVDTEGGIRYHKNLGEFMNKLAQELGVEPLKSVS</sequence>
<keyword evidence="2" id="KW-0560">Oxidoreductase</keyword>
<gene>
    <name evidence="4" type="primary">LOC100375004</name>
</gene>
<organism evidence="3 4">
    <name type="scientific">Saccoglossus kowalevskii</name>
    <name type="common">Acorn worm</name>
    <dbReference type="NCBI Taxonomy" id="10224"/>
    <lineage>
        <taxon>Eukaryota</taxon>
        <taxon>Metazoa</taxon>
        <taxon>Hemichordata</taxon>
        <taxon>Enteropneusta</taxon>
        <taxon>Harrimaniidae</taxon>
        <taxon>Saccoglossus</taxon>
    </lineage>
</organism>
<evidence type="ECO:0000256" key="1">
    <source>
        <dbReference type="ARBA" id="ARBA00006056"/>
    </source>
</evidence>
<dbReference type="Pfam" id="PF02615">
    <property type="entry name" value="Ldh_2"/>
    <property type="match status" value="1"/>
</dbReference>